<feature type="compositionally biased region" description="Acidic residues" evidence="1">
    <location>
        <begin position="84"/>
        <end position="98"/>
    </location>
</feature>
<proteinExistence type="predicted"/>
<accession>A0AAW0EGQ5</accession>
<sequence length="158" mass="17693">MSPHIRLFYLVRERDKFPDLYNIDGSKVKDYKLKKRQLLAGIPLFSPTMSSGPSHSSKSQSNDIFSDDAEATPEVGSNCAASDIVEDDMGDLESEEWSPEGMDSTPTRNPFVPSEPVAPKPKHTRPPPPPPLPDFSPEEIYERQLGMYERGRALIKAF</sequence>
<name>A0AAW0EGQ5_9AGAR</name>
<evidence type="ECO:0000313" key="3">
    <source>
        <dbReference type="Proteomes" id="UP001383192"/>
    </source>
</evidence>
<evidence type="ECO:0000313" key="2">
    <source>
        <dbReference type="EMBL" id="KAK7062588.1"/>
    </source>
</evidence>
<reference evidence="2 3" key="1">
    <citation type="submission" date="2024-01" db="EMBL/GenBank/DDBJ databases">
        <title>A draft genome for a cacao thread blight-causing isolate of Paramarasmius palmivorus.</title>
        <authorList>
            <person name="Baruah I.K."/>
            <person name="Bukari Y."/>
            <person name="Amoako-Attah I."/>
            <person name="Meinhardt L.W."/>
            <person name="Bailey B.A."/>
            <person name="Cohen S.P."/>
        </authorList>
    </citation>
    <scope>NUCLEOTIDE SEQUENCE [LARGE SCALE GENOMIC DNA]</scope>
    <source>
        <strain evidence="2 3">GH-12</strain>
    </source>
</reference>
<evidence type="ECO:0000256" key="1">
    <source>
        <dbReference type="SAM" id="MobiDB-lite"/>
    </source>
</evidence>
<dbReference type="Proteomes" id="UP001383192">
    <property type="component" value="Unassembled WGS sequence"/>
</dbReference>
<feature type="compositionally biased region" description="Low complexity" evidence="1">
    <location>
        <begin position="46"/>
        <end position="61"/>
    </location>
</feature>
<dbReference type="AlphaFoldDB" id="A0AAW0EGQ5"/>
<comment type="caution">
    <text evidence="2">The sequence shown here is derived from an EMBL/GenBank/DDBJ whole genome shotgun (WGS) entry which is preliminary data.</text>
</comment>
<dbReference type="EMBL" id="JAYKXP010000001">
    <property type="protein sequence ID" value="KAK7062588.1"/>
    <property type="molecule type" value="Genomic_DNA"/>
</dbReference>
<organism evidence="2 3">
    <name type="scientific">Paramarasmius palmivorus</name>
    <dbReference type="NCBI Taxonomy" id="297713"/>
    <lineage>
        <taxon>Eukaryota</taxon>
        <taxon>Fungi</taxon>
        <taxon>Dikarya</taxon>
        <taxon>Basidiomycota</taxon>
        <taxon>Agaricomycotina</taxon>
        <taxon>Agaricomycetes</taxon>
        <taxon>Agaricomycetidae</taxon>
        <taxon>Agaricales</taxon>
        <taxon>Marasmiineae</taxon>
        <taxon>Marasmiaceae</taxon>
        <taxon>Paramarasmius</taxon>
    </lineage>
</organism>
<feature type="region of interest" description="Disordered" evidence="1">
    <location>
        <begin position="45"/>
        <end position="137"/>
    </location>
</feature>
<protein>
    <submittedName>
        <fullName evidence="2">Uncharacterized protein</fullName>
    </submittedName>
</protein>
<gene>
    <name evidence="2" type="ORF">VNI00_000076</name>
</gene>
<keyword evidence="3" id="KW-1185">Reference proteome</keyword>